<evidence type="ECO:0000259" key="2">
    <source>
        <dbReference type="Pfam" id="PF14379"/>
    </source>
</evidence>
<evidence type="ECO:0000256" key="1">
    <source>
        <dbReference type="SAM" id="Coils"/>
    </source>
</evidence>
<dbReference type="InterPro" id="IPR046955">
    <property type="entry name" value="PHR1-like"/>
</dbReference>
<dbReference type="PANTHER" id="PTHR31499:SF80">
    <property type="entry name" value="HTH MYB-TYPE DOMAIN-CONTAINING PROTEIN"/>
    <property type="match status" value="1"/>
</dbReference>
<accession>A0A061EYF8</accession>
<feature type="coiled-coil region" evidence="1">
    <location>
        <begin position="30"/>
        <end position="71"/>
    </location>
</feature>
<evidence type="ECO:0000313" key="3">
    <source>
        <dbReference type="EMBL" id="EOY09467.1"/>
    </source>
</evidence>
<dbReference type="InterPro" id="IPR025756">
    <property type="entry name" value="Myb_CC_LHEQLE"/>
</dbReference>
<dbReference type="AlphaFoldDB" id="A0A061EYF8"/>
<evidence type="ECO:0000313" key="4">
    <source>
        <dbReference type="Proteomes" id="UP000026915"/>
    </source>
</evidence>
<sequence length="90" mass="10306">MTDSTEGKSEKGISTSDVTQLDVKTGLHLAEALQLQLDVQRLLHEQLELRIEEQERQLKMMIDQQQKTNESLLKGQDLDITPFAHFPSKM</sequence>
<dbReference type="Pfam" id="PF14379">
    <property type="entry name" value="Myb_CC_LHEQLE"/>
    <property type="match status" value="1"/>
</dbReference>
<dbReference type="GO" id="GO:0003700">
    <property type="term" value="F:DNA-binding transcription factor activity"/>
    <property type="evidence" value="ECO:0007669"/>
    <property type="project" value="InterPro"/>
</dbReference>
<keyword evidence="4" id="KW-1185">Reference proteome</keyword>
<dbReference type="Proteomes" id="UP000026915">
    <property type="component" value="Chromosome 5"/>
</dbReference>
<gene>
    <name evidence="3" type="ORF">TCM_024880</name>
</gene>
<feature type="domain" description="MYB-CC type transcription factor LHEQLE-containing" evidence="2">
    <location>
        <begin position="28"/>
        <end position="68"/>
    </location>
</feature>
<keyword evidence="1" id="KW-0175">Coiled coil</keyword>
<name>A0A061EYF8_THECC</name>
<reference evidence="3 4" key="1">
    <citation type="journal article" date="2013" name="Genome Biol.">
        <title>The genome sequence of the most widely cultivated cacao type and its use to identify candidate genes regulating pod color.</title>
        <authorList>
            <person name="Motamayor J.C."/>
            <person name="Mockaitis K."/>
            <person name="Schmutz J."/>
            <person name="Haiminen N."/>
            <person name="Iii D.L."/>
            <person name="Cornejo O."/>
            <person name="Findley S.D."/>
            <person name="Zheng P."/>
            <person name="Utro F."/>
            <person name="Royaert S."/>
            <person name="Saski C."/>
            <person name="Jenkins J."/>
            <person name="Podicheti R."/>
            <person name="Zhao M."/>
            <person name="Scheffler B.E."/>
            <person name="Stack J.C."/>
            <person name="Feltus F.A."/>
            <person name="Mustiga G.M."/>
            <person name="Amores F."/>
            <person name="Phillips W."/>
            <person name="Marelli J.P."/>
            <person name="May G.D."/>
            <person name="Shapiro H."/>
            <person name="Ma J."/>
            <person name="Bustamante C.D."/>
            <person name="Schnell R.J."/>
            <person name="Main D."/>
            <person name="Gilbert D."/>
            <person name="Parida L."/>
            <person name="Kuhn D.N."/>
        </authorList>
    </citation>
    <scope>NUCLEOTIDE SEQUENCE [LARGE SCALE GENOMIC DNA]</scope>
    <source>
        <strain evidence="4">cv. Matina 1-6</strain>
    </source>
</reference>
<dbReference type="Gramene" id="EOY09467">
    <property type="protein sequence ID" value="EOY09467"/>
    <property type="gene ID" value="TCM_024880"/>
</dbReference>
<organism evidence="3 4">
    <name type="scientific">Theobroma cacao</name>
    <name type="common">Cacao</name>
    <name type="synonym">Cocoa</name>
    <dbReference type="NCBI Taxonomy" id="3641"/>
    <lineage>
        <taxon>Eukaryota</taxon>
        <taxon>Viridiplantae</taxon>
        <taxon>Streptophyta</taxon>
        <taxon>Embryophyta</taxon>
        <taxon>Tracheophyta</taxon>
        <taxon>Spermatophyta</taxon>
        <taxon>Magnoliopsida</taxon>
        <taxon>eudicotyledons</taxon>
        <taxon>Gunneridae</taxon>
        <taxon>Pentapetalae</taxon>
        <taxon>rosids</taxon>
        <taxon>malvids</taxon>
        <taxon>Malvales</taxon>
        <taxon>Malvaceae</taxon>
        <taxon>Byttnerioideae</taxon>
        <taxon>Theobroma</taxon>
    </lineage>
</organism>
<proteinExistence type="predicted"/>
<dbReference type="EMBL" id="CM001883">
    <property type="protein sequence ID" value="EOY09467.1"/>
    <property type="molecule type" value="Genomic_DNA"/>
</dbReference>
<protein>
    <submittedName>
        <fullName evidence="3">Uncharacterized protein isoform 2</fullName>
    </submittedName>
</protein>
<dbReference type="PANTHER" id="PTHR31499">
    <property type="entry name" value="MYB FAMILY TRANSCRIPTION FACTOR PHL11"/>
    <property type="match status" value="1"/>
</dbReference>